<proteinExistence type="predicted"/>
<dbReference type="SMART" id="SM00267">
    <property type="entry name" value="GGDEF"/>
    <property type="match status" value="1"/>
</dbReference>
<dbReference type="SUPFAM" id="SSF48452">
    <property type="entry name" value="TPR-like"/>
    <property type="match status" value="1"/>
</dbReference>
<feature type="signal peptide" evidence="6">
    <location>
        <begin position="1"/>
        <end position="23"/>
    </location>
</feature>
<dbReference type="Pfam" id="PF00990">
    <property type="entry name" value="GGDEF"/>
    <property type="match status" value="1"/>
</dbReference>
<keyword evidence="5" id="KW-0812">Transmembrane</keyword>
<dbReference type="Proteomes" id="UP000619743">
    <property type="component" value="Unassembled WGS sequence"/>
</dbReference>
<feature type="domain" description="GGDEF" evidence="7">
    <location>
        <begin position="493"/>
        <end position="626"/>
    </location>
</feature>
<evidence type="ECO:0000313" key="8">
    <source>
        <dbReference type="EMBL" id="GGA81043.1"/>
    </source>
</evidence>
<evidence type="ECO:0000259" key="7">
    <source>
        <dbReference type="PROSITE" id="PS50887"/>
    </source>
</evidence>
<accession>A0A8J2U619</accession>
<evidence type="ECO:0000256" key="5">
    <source>
        <dbReference type="SAM" id="Phobius"/>
    </source>
</evidence>
<comment type="catalytic activity">
    <reaction evidence="3">
        <text>2 GTP = 3',3'-c-di-GMP + 2 diphosphate</text>
        <dbReference type="Rhea" id="RHEA:24898"/>
        <dbReference type="ChEBI" id="CHEBI:33019"/>
        <dbReference type="ChEBI" id="CHEBI:37565"/>
        <dbReference type="ChEBI" id="CHEBI:58805"/>
        <dbReference type="EC" id="2.7.7.65"/>
    </reaction>
</comment>
<gene>
    <name evidence="8" type="ORF">GCM10011369_23760</name>
</gene>
<dbReference type="InterPro" id="IPR000160">
    <property type="entry name" value="GGDEF_dom"/>
</dbReference>
<comment type="caution">
    <text evidence="8">The sequence shown here is derived from an EMBL/GenBank/DDBJ whole genome shotgun (WGS) entry which is preliminary data.</text>
</comment>
<keyword evidence="5" id="KW-1133">Transmembrane helix</keyword>
<dbReference type="OrthoDB" id="6191081at2"/>
<dbReference type="Gene3D" id="1.25.40.10">
    <property type="entry name" value="Tetratricopeptide repeat domain"/>
    <property type="match status" value="2"/>
</dbReference>
<keyword evidence="9" id="KW-1185">Reference proteome</keyword>
<dbReference type="AlphaFoldDB" id="A0A8J2U619"/>
<dbReference type="InterPro" id="IPR050469">
    <property type="entry name" value="Diguanylate_Cyclase"/>
</dbReference>
<evidence type="ECO:0000313" key="9">
    <source>
        <dbReference type="Proteomes" id="UP000619743"/>
    </source>
</evidence>
<keyword evidence="6" id="KW-0732">Signal</keyword>
<dbReference type="EC" id="2.7.7.65" evidence="2"/>
<dbReference type="InterPro" id="IPR011990">
    <property type="entry name" value="TPR-like_helical_dom_sf"/>
</dbReference>
<evidence type="ECO:0000256" key="1">
    <source>
        <dbReference type="ARBA" id="ARBA00001946"/>
    </source>
</evidence>
<dbReference type="PANTHER" id="PTHR45138:SF9">
    <property type="entry name" value="DIGUANYLATE CYCLASE DGCM-RELATED"/>
    <property type="match status" value="1"/>
</dbReference>
<dbReference type="EMBL" id="BMDX01000011">
    <property type="protein sequence ID" value="GGA81043.1"/>
    <property type="molecule type" value="Genomic_DNA"/>
</dbReference>
<comment type="cofactor">
    <cofactor evidence="1">
        <name>Mg(2+)</name>
        <dbReference type="ChEBI" id="CHEBI:18420"/>
    </cofactor>
</comment>
<dbReference type="SUPFAM" id="SSF55073">
    <property type="entry name" value="Nucleotide cyclase"/>
    <property type="match status" value="1"/>
</dbReference>
<sequence>MLQFTLLLLITSLSLMPAWLAQAQPEQELTEEQFLSAVQILTDGSDTTIEADLETLEYLEQQALYFDDAARRKLNRIKCWYLHHLEPAQVNVFTETQIAEAQQAQDRVAEADFINCQAAYDFYFGDPDKALGKIEQAYAIAQQINDRRLIADMMAARGEINSYRGDLAIALRDLLRAQSIYDALDLPYYSAYNLSIIANTYRRMKAYGDALEHYARLHELYSDALNRASLMEIKLYQSIIYQDMGQLDTAQQLAKSVYDFYQQQEDPDGISFASTYLGSIHNDMGDYQTGLVYIRQSIALSDNPDLDPQLNQFYLGQALNGLNELDQASVALANAEASFKRENNLRFLSLLHQEKALLYAKQKLWQQAFDEQKRYTDSLVELTEKQDEQHSARLRIEFNLQRTQDENDHLKQQQALKNAELQALAEASKWQFVTVALASALLVVIAIAGVRLWLHARRMQRLALTDPLTMLPNRRHIEEVGLQMLDKCVQNKHDCSLLVMDIDHFKTINDSYGHEVGDQVLKILAQTAKAAIRHQDVIGRTGGEEFIALMPQTSSKQASLVAERIRRDIDNLDLSYLATTLSVTTSIGVAQHNASHESLNELTCRADQALYQAKEQGRNRVVVADR</sequence>
<keyword evidence="5" id="KW-0472">Membrane</keyword>
<feature type="coiled-coil region" evidence="4">
    <location>
        <begin position="393"/>
        <end position="420"/>
    </location>
</feature>
<keyword evidence="4" id="KW-0175">Coiled coil</keyword>
<evidence type="ECO:0000256" key="4">
    <source>
        <dbReference type="SAM" id="Coils"/>
    </source>
</evidence>
<dbReference type="InterPro" id="IPR029787">
    <property type="entry name" value="Nucleotide_cyclase"/>
</dbReference>
<dbReference type="CDD" id="cd01949">
    <property type="entry name" value="GGDEF"/>
    <property type="match status" value="1"/>
</dbReference>
<dbReference type="InterPro" id="IPR043128">
    <property type="entry name" value="Rev_trsase/Diguanyl_cyclase"/>
</dbReference>
<dbReference type="PROSITE" id="PS50887">
    <property type="entry name" value="GGDEF"/>
    <property type="match status" value="1"/>
</dbReference>
<organism evidence="8 9">
    <name type="scientific">Neiella marina</name>
    <dbReference type="NCBI Taxonomy" id="508461"/>
    <lineage>
        <taxon>Bacteria</taxon>
        <taxon>Pseudomonadati</taxon>
        <taxon>Pseudomonadota</taxon>
        <taxon>Gammaproteobacteria</taxon>
        <taxon>Alteromonadales</taxon>
        <taxon>Echinimonadaceae</taxon>
        <taxon>Neiella</taxon>
    </lineage>
</organism>
<dbReference type="GO" id="GO:0052621">
    <property type="term" value="F:diguanylate cyclase activity"/>
    <property type="evidence" value="ECO:0007669"/>
    <property type="project" value="UniProtKB-EC"/>
</dbReference>
<protein>
    <recommendedName>
        <fullName evidence="2">diguanylate cyclase</fullName>
        <ecNumber evidence="2">2.7.7.65</ecNumber>
    </recommendedName>
</protein>
<reference evidence="9" key="1">
    <citation type="journal article" date="2019" name="Int. J. Syst. Evol. Microbiol.">
        <title>The Global Catalogue of Microorganisms (GCM) 10K type strain sequencing project: providing services to taxonomists for standard genome sequencing and annotation.</title>
        <authorList>
            <consortium name="The Broad Institute Genomics Platform"/>
            <consortium name="The Broad Institute Genome Sequencing Center for Infectious Disease"/>
            <person name="Wu L."/>
            <person name="Ma J."/>
        </authorList>
    </citation>
    <scope>NUCLEOTIDE SEQUENCE [LARGE SCALE GENOMIC DNA]</scope>
    <source>
        <strain evidence="9">CGMCC 1.10130</strain>
    </source>
</reference>
<dbReference type="RefSeq" id="WP_087506472.1">
    <property type="nucleotide sequence ID" value="NZ_BMDX01000011.1"/>
</dbReference>
<evidence type="ECO:0000256" key="3">
    <source>
        <dbReference type="ARBA" id="ARBA00034247"/>
    </source>
</evidence>
<dbReference type="PANTHER" id="PTHR45138">
    <property type="entry name" value="REGULATORY COMPONENTS OF SENSORY TRANSDUCTION SYSTEM"/>
    <property type="match status" value="1"/>
</dbReference>
<evidence type="ECO:0000256" key="2">
    <source>
        <dbReference type="ARBA" id="ARBA00012528"/>
    </source>
</evidence>
<dbReference type="Gene3D" id="3.30.70.270">
    <property type="match status" value="1"/>
</dbReference>
<feature type="chain" id="PRO_5035164982" description="diguanylate cyclase" evidence="6">
    <location>
        <begin position="24"/>
        <end position="626"/>
    </location>
</feature>
<dbReference type="FunFam" id="3.30.70.270:FF:000001">
    <property type="entry name" value="Diguanylate cyclase domain protein"/>
    <property type="match status" value="1"/>
</dbReference>
<evidence type="ECO:0000256" key="6">
    <source>
        <dbReference type="SAM" id="SignalP"/>
    </source>
</evidence>
<name>A0A8J2U619_9GAMM</name>
<feature type="transmembrane region" description="Helical" evidence="5">
    <location>
        <begin position="430"/>
        <end position="454"/>
    </location>
</feature>
<dbReference type="NCBIfam" id="TIGR00254">
    <property type="entry name" value="GGDEF"/>
    <property type="match status" value="1"/>
</dbReference>